<accession>A0AC61RR83</accession>
<comment type="caution">
    <text evidence="1">The sequence shown here is derived from an EMBL/GenBank/DDBJ whole genome shotgun (WGS) entry which is preliminary data.</text>
</comment>
<evidence type="ECO:0000313" key="2">
    <source>
        <dbReference type="Proteomes" id="UP000304953"/>
    </source>
</evidence>
<proteinExistence type="predicted"/>
<sequence length="259" mass="29349">MKKRKTFYFFTDLYRLLTRKETYLSVAGVALTLFFAVGSWEELAESVIYTLLLATYSAGFILSFVFCALPYGSVYSEELENNYIRYAVNRGGLMKYIISKNLVIFLSSVLAMGLGCLLFAVIISFHLPWIDAQTYETFISFCGYREVLDNGNYVLWVALYGIQWGIFGGCLSLISSWLSLYISNKLFVLAMPALLYQIIVELGANTFRKNSLLDPRIIFDARNNLFSDDVKMFLWAGGAGVLTLTAVTAAVYQKMQKRM</sequence>
<reference evidence="1" key="1">
    <citation type="submission" date="2019-04" db="EMBL/GenBank/DDBJ databases">
        <title>Microbes associate with the intestines of laboratory mice.</title>
        <authorList>
            <person name="Navarre W."/>
            <person name="Wong E."/>
            <person name="Huang K."/>
            <person name="Tropini C."/>
            <person name="Ng K."/>
            <person name="Yu B."/>
        </authorList>
    </citation>
    <scope>NUCLEOTIDE SEQUENCE</scope>
    <source>
        <strain evidence="1">NM01_1-7b</strain>
    </source>
</reference>
<keyword evidence="2" id="KW-1185">Reference proteome</keyword>
<protein>
    <submittedName>
        <fullName evidence="1">Uncharacterized protein</fullName>
    </submittedName>
</protein>
<dbReference type="Proteomes" id="UP000304953">
    <property type="component" value="Unassembled WGS sequence"/>
</dbReference>
<organism evidence="1 2">
    <name type="scientific">Petralouisia muris</name>
    <dbReference type="NCBI Taxonomy" id="3032872"/>
    <lineage>
        <taxon>Bacteria</taxon>
        <taxon>Bacillati</taxon>
        <taxon>Bacillota</taxon>
        <taxon>Clostridia</taxon>
        <taxon>Lachnospirales</taxon>
        <taxon>Lachnospiraceae</taxon>
        <taxon>Petralouisia</taxon>
    </lineage>
</organism>
<name>A0AC61RR83_9FIRM</name>
<gene>
    <name evidence="1" type="ORF">E5329_21910</name>
</gene>
<dbReference type="EMBL" id="SRYA01000063">
    <property type="protein sequence ID" value="TGY91274.1"/>
    <property type="molecule type" value="Genomic_DNA"/>
</dbReference>
<evidence type="ECO:0000313" key="1">
    <source>
        <dbReference type="EMBL" id="TGY91274.1"/>
    </source>
</evidence>